<dbReference type="GO" id="GO:0005634">
    <property type="term" value="C:nucleus"/>
    <property type="evidence" value="ECO:0007669"/>
    <property type="project" value="TreeGrafter"/>
</dbReference>
<evidence type="ECO:0000256" key="7">
    <source>
        <dbReference type="ARBA" id="ARBA00022837"/>
    </source>
</evidence>
<dbReference type="InterPro" id="IPR018252">
    <property type="entry name" value="Annexin_repeat_CS"/>
</dbReference>
<dbReference type="PROSITE" id="PS00223">
    <property type="entry name" value="ANNEXIN_1"/>
    <property type="match status" value="6"/>
</dbReference>
<dbReference type="FunFam" id="1.10.220.10:FF:000005">
    <property type="entry name" value="Annexin"/>
    <property type="match status" value="1"/>
</dbReference>
<accession>A0AA41N5T0</accession>
<organism evidence="15 16">
    <name type="scientific">Sciurus carolinensis</name>
    <name type="common">Eastern gray squirrel</name>
    <dbReference type="NCBI Taxonomy" id="30640"/>
    <lineage>
        <taxon>Eukaryota</taxon>
        <taxon>Metazoa</taxon>
        <taxon>Chordata</taxon>
        <taxon>Craniata</taxon>
        <taxon>Vertebrata</taxon>
        <taxon>Euteleostomi</taxon>
        <taxon>Mammalia</taxon>
        <taxon>Eutheria</taxon>
        <taxon>Euarchontoglires</taxon>
        <taxon>Glires</taxon>
        <taxon>Rodentia</taxon>
        <taxon>Sciuromorpha</taxon>
        <taxon>Sciuridae</taxon>
        <taxon>Sciurinae</taxon>
        <taxon>Sciurini</taxon>
        <taxon>Sciurus</taxon>
    </lineage>
</organism>
<dbReference type="PANTHER" id="PTHR10502">
    <property type="entry name" value="ANNEXIN"/>
    <property type="match status" value="1"/>
</dbReference>
<dbReference type="Gene3D" id="1.10.220.10">
    <property type="entry name" value="Annexin"/>
    <property type="match status" value="8"/>
</dbReference>
<keyword evidence="5" id="KW-0597">Phosphoprotein</keyword>
<evidence type="ECO:0000256" key="12">
    <source>
        <dbReference type="RuleBase" id="RU003540"/>
    </source>
</evidence>
<dbReference type="InterPro" id="IPR001464">
    <property type="entry name" value="Annexin"/>
</dbReference>
<dbReference type="InterPro" id="IPR037104">
    <property type="entry name" value="Annexin_sf"/>
</dbReference>
<dbReference type="FunFam" id="1.10.220.10:FF:000002">
    <property type="entry name" value="Annexin"/>
    <property type="match status" value="1"/>
</dbReference>
<evidence type="ECO:0000256" key="8">
    <source>
        <dbReference type="ARBA" id="ARBA00022990"/>
    </source>
</evidence>
<keyword evidence="4" id="KW-0963">Cytoplasm</keyword>
<evidence type="ECO:0000256" key="6">
    <source>
        <dbReference type="ARBA" id="ARBA00022737"/>
    </source>
</evidence>
<feature type="compositionally biased region" description="Basic and acidic residues" evidence="14">
    <location>
        <begin position="105"/>
        <end position="115"/>
    </location>
</feature>
<dbReference type="SUPFAM" id="SSF47874">
    <property type="entry name" value="Annexin"/>
    <property type="match status" value="2"/>
</dbReference>
<dbReference type="InterPro" id="IPR018502">
    <property type="entry name" value="Annexin_repeat"/>
</dbReference>
<dbReference type="GO" id="GO:0005544">
    <property type="term" value="F:calcium-dependent phospholipid binding"/>
    <property type="evidence" value="ECO:0007669"/>
    <property type="project" value="UniProtKB-KW"/>
</dbReference>
<evidence type="ECO:0000256" key="13">
    <source>
        <dbReference type="SAM" id="Coils"/>
    </source>
</evidence>
<evidence type="ECO:0000256" key="2">
    <source>
        <dbReference type="ARBA" id="ARBA00004496"/>
    </source>
</evidence>
<dbReference type="GO" id="GO:0006816">
    <property type="term" value="P:calcium ion transport"/>
    <property type="evidence" value="ECO:0007669"/>
    <property type="project" value="TreeGrafter"/>
</dbReference>
<evidence type="ECO:0000256" key="14">
    <source>
        <dbReference type="SAM" id="MobiDB-lite"/>
    </source>
</evidence>
<dbReference type="GO" id="GO:0012506">
    <property type="term" value="C:vesicle membrane"/>
    <property type="evidence" value="ECO:0007669"/>
    <property type="project" value="TreeGrafter"/>
</dbReference>
<dbReference type="GO" id="GO:0097190">
    <property type="term" value="P:apoptotic signaling pathway"/>
    <property type="evidence" value="ECO:0007669"/>
    <property type="project" value="TreeGrafter"/>
</dbReference>
<keyword evidence="6 12" id="KW-0677">Repeat</keyword>
<dbReference type="FunFam" id="1.10.220.10:FF:000003">
    <property type="entry name" value="Annexin"/>
    <property type="match status" value="2"/>
</dbReference>
<dbReference type="GO" id="GO:0051560">
    <property type="term" value="P:mitochondrial calcium ion homeostasis"/>
    <property type="evidence" value="ECO:0007669"/>
    <property type="project" value="TreeGrafter"/>
</dbReference>
<dbReference type="EMBL" id="JAATJV010391895">
    <property type="protein sequence ID" value="MBZ3884198.1"/>
    <property type="molecule type" value="Genomic_DNA"/>
</dbReference>
<dbReference type="FunFam" id="1.10.220.10:FF:000013">
    <property type="entry name" value="Annexin"/>
    <property type="match status" value="1"/>
</dbReference>
<gene>
    <name evidence="15" type="ORF">SUZIE_176740</name>
</gene>
<dbReference type="PROSITE" id="PS51897">
    <property type="entry name" value="ANNEXIN_2"/>
    <property type="match status" value="8"/>
</dbReference>
<evidence type="ECO:0000313" key="16">
    <source>
        <dbReference type="Proteomes" id="UP001166674"/>
    </source>
</evidence>
<protein>
    <recommendedName>
        <fullName evidence="12">Annexin</fullName>
    </recommendedName>
</protein>
<keyword evidence="9 12" id="KW-0041">Annexin</keyword>
<comment type="similarity">
    <text evidence="3 12">Belongs to the annexin family.</text>
</comment>
<dbReference type="AlphaFoldDB" id="A0AA41N5T0"/>
<evidence type="ECO:0000256" key="9">
    <source>
        <dbReference type="ARBA" id="ARBA00023216"/>
    </source>
</evidence>
<evidence type="ECO:0000256" key="3">
    <source>
        <dbReference type="ARBA" id="ARBA00007831"/>
    </source>
</evidence>
<keyword evidence="8" id="KW-0007">Acetylation</keyword>
<name>A0AA41N5T0_SCICA</name>
<comment type="function">
    <text evidence="11">May associate with CD21. May regulate the release of Ca(2+) from intracellular stores.</text>
</comment>
<evidence type="ECO:0000313" key="15">
    <source>
        <dbReference type="EMBL" id="MBZ3884198.1"/>
    </source>
</evidence>
<dbReference type="GO" id="GO:0051283">
    <property type="term" value="P:negative regulation of sequestering of calcium ion"/>
    <property type="evidence" value="ECO:0007669"/>
    <property type="project" value="TreeGrafter"/>
</dbReference>
<dbReference type="SMART" id="SM00335">
    <property type="entry name" value="ANX"/>
    <property type="match status" value="8"/>
</dbReference>
<dbReference type="Pfam" id="PF00191">
    <property type="entry name" value="Annexin"/>
    <property type="match status" value="8"/>
</dbReference>
<dbReference type="PRINTS" id="PR00196">
    <property type="entry name" value="ANNEXIN"/>
</dbReference>
<dbReference type="GO" id="GO:0005739">
    <property type="term" value="C:mitochondrion"/>
    <property type="evidence" value="ECO:0007669"/>
    <property type="project" value="GOC"/>
</dbReference>
<keyword evidence="7 12" id="KW-0106">Calcium</keyword>
<dbReference type="FunFam" id="1.10.220.10:FF:000004">
    <property type="entry name" value="Annexin"/>
    <property type="match status" value="1"/>
</dbReference>
<evidence type="ECO:0000256" key="1">
    <source>
        <dbReference type="ARBA" id="ARBA00004223"/>
    </source>
</evidence>
<dbReference type="GO" id="GO:0001786">
    <property type="term" value="F:phosphatidylserine binding"/>
    <property type="evidence" value="ECO:0007669"/>
    <property type="project" value="TreeGrafter"/>
</dbReference>
<sequence>MTTPRGKGCWRDSGHLPPARSRGPALRGFTARVRPSSSSSLRFQVQFQGLAGSPSRRAWSGQPCPDPGVLWGPRSWEAASGSPRRRMGCGRSRLSCCKARKKRHQEPDQPPKPEPQELGPLNKDTETAIQLCASEDTEQQQEDITRILQQHEEEKKKWAEQVEKERALELQERLEEQRRVLERKHQEALQVIQASFEQEKEALTHSFQEAKATLQETIAGLTSQLEAFQAKMKKVEESILSRDYKKHIQDYGSLSQFWEQELESLHFVIEMKTERIHELDKRLILMETVKEKNLMLEEKISTLQQEYEDLQVRARNQVVVSRQLSEDLLLTREALEKESQVRRQLQQEKEELLYRVFGADASSTFALASVTPTERRPPLAPVRQLCCQLTDLPSSPVVSAVEPDTMAKPAQGAKYRGSIHDFPGFDPSQDAEALYTAMKGFGSDKETILELITSRSNKQRQEICQSYKSLYGKDLIADLKYELTGKFERLIVGLMRPLAYCDAKEIKDAISGIGTDEKCLIEILASRTNEQIHQLVAAYKDAYERDLESDIIGDTSGHFQKMLVVLLQGTREEDDVVSEDLVQQDVQDLYEAGELKWGTDEAQFIYILGNRSKQHLRLVFDEYLKTTGKPIEASIRGELSGDFEKLMLAVVKCIRSTPEYFAERLFKAMKGLGTRDNTLIRIMVTRSELDMLDIREIFRTKYEKSLYSMIKNDTSGEYKKALLKLCGGDDDAAGQFFPEAAQVAYQMWELSAVSRVELKGTVRPADDFNPDADAKALRKAMKGLGTDEDTIIDIITHRSNAQRQQIRQTFKSHFGRDLMADLKSEISGDLARLILGLMMPPAHYDAKQLKKAMEGAGTDEKALIEILATRNNAEIRAINEAYKEDYHKSLEDALSSDTSGHFKRILISLATGNREEGGEDRDQAREDAQVAAEILEIADTPSGDKTSLETRFMTILCTRSYPHLRRVFQEFIKMTNYDVEHVIKKEMSGDVKDAFVAIVQSVKNKPLFFADKLYKSMKGAGTDEKTLTRVMVSRSEIDLFNIRREFIEKYDKSLHQAIEGDTSGDFLKALLALCGGDD</sequence>
<keyword evidence="10 12" id="KW-0111">Calcium/phospholipid-binding</keyword>
<feature type="region of interest" description="Disordered" evidence="14">
    <location>
        <begin position="1"/>
        <end position="26"/>
    </location>
</feature>
<feature type="coiled-coil region" evidence="13">
    <location>
        <begin position="134"/>
        <end position="238"/>
    </location>
</feature>
<dbReference type="InterPro" id="IPR002393">
    <property type="entry name" value="ANX6"/>
</dbReference>
<dbReference type="PANTHER" id="PTHR10502:SF19">
    <property type="entry name" value="ANNEXIN A6"/>
    <property type="match status" value="1"/>
</dbReference>
<evidence type="ECO:0000256" key="5">
    <source>
        <dbReference type="ARBA" id="ARBA00022553"/>
    </source>
</evidence>
<comment type="subcellular location">
    <subcellularLocation>
        <location evidence="2">Cytoplasm</location>
    </subcellularLocation>
    <subcellularLocation>
        <location evidence="1">Melanosome</location>
    </subcellularLocation>
</comment>
<evidence type="ECO:0000256" key="4">
    <source>
        <dbReference type="ARBA" id="ARBA00022490"/>
    </source>
</evidence>
<keyword evidence="16" id="KW-1185">Reference proteome</keyword>
<dbReference type="GO" id="GO:0005886">
    <property type="term" value="C:plasma membrane"/>
    <property type="evidence" value="ECO:0007669"/>
    <property type="project" value="TreeGrafter"/>
</dbReference>
<feature type="region of interest" description="Disordered" evidence="14">
    <location>
        <begin position="50"/>
        <end position="121"/>
    </location>
</feature>
<dbReference type="FunFam" id="1.10.220.10:FF:000001">
    <property type="entry name" value="Annexin"/>
    <property type="match status" value="2"/>
</dbReference>
<reference evidence="15" key="1">
    <citation type="submission" date="2020-03" db="EMBL/GenBank/DDBJ databases">
        <title>Studies in the Genomics of Life Span.</title>
        <authorList>
            <person name="Glass D."/>
        </authorList>
    </citation>
    <scope>NUCLEOTIDE SEQUENCE</scope>
    <source>
        <strain evidence="15">SUZIE</strain>
        <tissue evidence="15">Muscle</tissue>
    </source>
</reference>
<comment type="domain">
    <text evidence="12">A pair of annexin repeats may form one binding site for calcium and phospholipid.</text>
</comment>
<evidence type="ECO:0000256" key="10">
    <source>
        <dbReference type="ARBA" id="ARBA00023302"/>
    </source>
</evidence>
<proteinExistence type="inferred from homology"/>
<dbReference type="GO" id="GO:0005509">
    <property type="term" value="F:calcium ion binding"/>
    <property type="evidence" value="ECO:0007669"/>
    <property type="project" value="InterPro"/>
</dbReference>
<dbReference type="Proteomes" id="UP001166674">
    <property type="component" value="Unassembled WGS sequence"/>
</dbReference>
<dbReference type="GO" id="GO:0042470">
    <property type="term" value="C:melanosome"/>
    <property type="evidence" value="ECO:0007669"/>
    <property type="project" value="UniProtKB-SubCell"/>
</dbReference>
<comment type="caution">
    <text evidence="15">The sequence shown here is derived from an EMBL/GenBank/DDBJ whole genome shotgun (WGS) entry which is preliminary data.</text>
</comment>
<dbReference type="PRINTS" id="PR00202">
    <property type="entry name" value="ANNEXINVI"/>
</dbReference>
<keyword evidence="13" id="KW-0175">Coiled coil</keyword>
<feature type="coiled-coil region" evidence="13">
    <location>
        <begin position="286"/>
        <end position="355"/>
    </location>
</feature>
<evidence type="ECO:0000256" key="11">
    <source>
        <dbReference type="ARBA" id="ARBA00025332"/>
    </source>
</evidence>